<dbReference type="PANTHER" id="PTHR46580">
    <property type="entry name" value="SENSOR KINASE-RELATED"/>
    <property type="match status" value="1"/>
</dbReference>
<feature type="domain" description="Bacterial repeat" evidence="2">
    <location>
        <begin position="560"/>
        <end position="635"/>
    </location>
</feature>
<reference evidence="3 4" key="1">
    <citation type="journal article" date="2020" name="J Geophys Res Biogeosci">
        <title>Magnetotaxis as an Adaptation to Enable Bacterial Shuttling of Microbial Sulfur and Sulfur Cycling Across Aquatic Oxic#Anoxic Interfaces.</title>
        <authorList>
            <person name="Li J."/>
            <person name="Liu P."/>
            <person name="Wang J."/>
            <person name="Roberts A.P."/>
            <person name="Pan Y."/>
        </authorList>
    </citation>
    <scope>NUCLEOTIDE SEQUENCE [LARGE SCALE GENOMIC DNA]</scope>
    <source>
        <strain evidence="3 4">MYR-1_YQ</strain>
    </source>
</reference>
<dbReference type="InterPro" id="IPR044060">
    <property type="entry name" value="Bacterial_rp_domain"/>
</dbReference>
<accession>A0ABS6RZI5</accession>
<dbReference type="InterPro" id="IPR013517">
    <property type="entry name" value="FG-GAP"/>
</dbReference>
<dbReference type="RefSeq" id="WP_218252687.1">
    <property type="nucleotide sequence ID" value="NZ_JABXWD010000190.1"/>
</dbReference>
<keyword evidence="4" id="KW-1185">Reference proteome</keyword>
<proteinExistence type="predicted"/>
<keyword evidence="1" id="KW-0732">Signal</keyword>
<comment type="caution">
    <text evidence="3">The sequence shown here is derived from an EMBL/GenBank/DDBJ whole genome shotgun (WGS) entry which is preliminary data.</text>
</comment>
<dbReference type="Pfam" id="PF01839">
    <property type="entry name" value="FG-GAP"/>
    <property type="match status" value="1"/>
</dbReference>
<evidence type="ECO:0000313" key="3">
    <source>
        <dbReference type="EMBL" id="MBV6342060.1"/>
    </source>
</evidence>
<feature type="signal peptide" evidence="1">
    <location>
        <begin position="1"/>
        <end position="25"/>
    </location>
</feature>
<feature type="domain" description="Bacterial repeat" evidence="2">
    <location>
        <begin position="486"/>
        <end position="550"/>
    </location>
</feature>
<sequence length="941" mass="100437">MKIKIKGLVRVIMVFLALFVSEAYAGTIVVPMTTDNWTGYSDYGNVSVSATVDGIQVNGYDVGKGAMEKTTNSYDFTAAETYIKWKAHGAGGYMKVAVGVGNTDNNTATTLSASTVRSVNGSTVIADDTWYYTRIRFSPDSKYYLTATATGNYDNAGGTEIIHTDDSVASSTPFQTGVIYASISDNEGGKDAYIVIGEAKVVKSMSCGTLTEAGGDMAETFNFDMGTNSGNFFFEYDTYSVEDEIMVFYEGKQIYTTGCVGKKDSVPLAFSGTSSIITVTTNPNCTGTTGTAWNFTVSCPVGGISVQVINGKGTVVSSDNLVKCRDTGIDCTIMYKTPGNITLTAYEDLNYSFTGWGKHCKNMGKALSCTLSTWYERYVTAKFTPNDMLNKLTVTKSGRATGDVTPSGGRITWTNNTGAAYYELTDNIALTVAPATNAYFYGWDGDCNGSACTVEMSGPKSVEARFEPKAKLYLNKAGNGVGTITSSTGTITWSGKTGMEYYIPGTSLTLTAVANSGSVFSGWSNDCSGSASTCTFNILADRTVTATFNASTQQQPKLTVTKQGDGDGTVSTSAGTLAWYGNTGTATYELNTQVTLIATPSAGSTFAGWSGDCTAASNMTCTTTMSGDKSITVTFIPSGSSKTTYDFDGDGISDALWRDSSTGDIYIWLMKDTAISAGDFVVKALPLDWDIVGVGDFNGDGKSDIVLRNSQGDIYMWLMDRTKISTGGYASRGLPGGWALKATDDFDNDGKADMLWQNTSTGDVYVWLMDGANIKNAGHIAMNVGAEWELKGVADLDGDKKSDIIWQNTNNGAVFVWLMDITSISKGDYVATGISGNWQLKAVADFNGDGKADMLWQNTSTGDLYLWLMDGTKIGNGGYIKRAVSEAWQIKKVGDYNGDGKADILWQNATSGDVYVYIINGISITSEGYPTKGLASQWKIE</sequence>
<evidence type="ECO:0000256" key="1">
    <source>
        <dbReference type="SAM" id="SignalP"/>
    </source>
</evidence>
<protein>
    <submittedName>
        <fullName evidence="3">VCBS repeat-containing protein</fullName>
    </submittedName>
</protein>
<dbReference type="Pfam" id="PF13517">
    <property type="entry name" value="FG-GAP_3"/>
    <property type="match status" value="2"/>
</dbReference>
<dbReference type="Pfam" id="PF18998">
    <property type="entry name" value="Flg_new_2"/>
    <property type="match status" value="4"/>
</dbReference>
<feature type="chain" id="PRO_5045206634" evidence="1">
    <location>
        <begin position="26"/>
        <end position="941"/>
    </location>
</feature>
<feature type="domain" description="Bacterial repeat" evidence="2">
    <location>
        <begin position="404"/>
        <end position="469"/>
    </location>
</feature>
<gene>
    <name evidence="3" type="ORF">HWQ67_10730</name>
</gene>
<dbReference type="PANTHER" id="PTHR46580:SF2">
    <property type="entry name" value="MAM DOMAIN-CONTAINING PROTEIN"/>
    <property type="match status" value="1"/>
</dbReference>
<dbReference type="EMBL" id="JABXWD010000190">
    <property type="protein sequence ID" value="MBV6342060.1"/>
    <property type="molecule type" value="Genomic_DNA"/>
</dbReference>
<dbReference type="Proteomes" id="UP001196980">
    <property type="component" value="Unassembled WGS sequence"/>
</dbReference>
<organism evidence="3 4">
    <name type="scientific">Candidatus Magnetobacterium casense</name>
    <dbReference type="NCBI Taxonomy" id="1455061"/>
    <lineage>
        <taxon>Bacteria</taxon>
        <taxon>Pseudomonadati</taxon>
        <taxon>Nitrospirota</taxon>
        <taxon>Thermodesulfovibrionia</taxon>
        <taxon>Thermodesulfovibrionales</taxon>
        <taxon>Candidatus Magnetobacteriaceae</taxon>
        <taxon>Candidatus Magnetobacterium</taxon>
    </lineage>
</organism>
<evidence type="ECO:0000313" key="4">
    <source>
        <dbReference type="Proteomes" id="UP001196980"/>
    </source>
</evidence>
<name>A0ABS6RZI5_9BACT</name>
<evidence type="ECO:0000259" key="2">
    <source>
        <dbReference type="Pfam" id="PF18998"/>
    </source>
</evidence>
<feature type="domain" description="Bacterial repeat" evidence="2">
    <location>
        <begin position="339"/>
        <end position="386"/>
    </location>
</feature>